<comment type="function">
    <text evidence="1">Involved in the import of queuosine (Q) precursors, required for Q precursor salvage.</text>
</comment>
<feature type="transmembrane region" description="Helical" evidence="1">
    <location>
        <begin position="211"/>
        <end position="232"/>
    </location>
</feature>
<keyword evidence="1" id="KW-0472">Membrane</keyword>
<feature type="transmembrane region" description="Helical" evidence="1">
    <location>
        <begin position="63"/>
        <end position="87"/>
    </location>
</feature>
<keyword evidence="1" id="KW-0813">Transport</keyword>
<proteinExistence type="inferred from homology"/>
<dbReference type="HAMAP" id="MF_02088">
    <property type="entry name" value="Q_prec_transport"/>
    <property type="match status" value="1"/>
</dbReference>
<protein>
    <recommendedName>
        <fullName evidence="1">Probable queuosine precursor transporter</fullName>
        <shortName evidence="1">Q precursor transporter</shortName>
    </recommendedName>
</protein>
<feature type="region of interest" description="Disordered" evidence="2">
    <location>
        <begin position="1"/>
        <end position="20"/>
    </location>
</feature>
<organism evidence="3 4">
    <name type="scientific">Micrococcus lylae</name>
    <dbReference type="NCBI Taxonomy" id="1273"/>
    <lineage>
        <taxon>Bacteria</taxon>
        <taxon>Bacillati</taxon>
        <taxon>Actinomycetota</taxon>
        <taxon>Actinomycetes</taxon>
        <taxon>Micrococcales</taxon>
        <taxon>Micrococcaceae</taxon>
        <taxon>Micrococcus</taxon>
    </lineage>
</organism>
<comment type="caution">
    <text evidence="3">The sequence shown here is derived from an EMBL/GenBank/DDBJ whole genome shotgun (WGS) entry which is preliminary data.</text>
</comment>
<sequence length="254" mass="27848">MTTTTEPTDRPASGQGTPEYAEVPHSHYDLFVGIFVGLLLLSGVTAAKLFYGPTIPVFSDLFYGGGPLIFDGGAFLFPLAYIVGDILAEVYGYRRARRAIFIGFLMLIVAALTYQVVALTTPVEGFEAWNDALAPTLRLTLAGLAGFFVGSLVNAKIVSRMKERMKERSVALRLILSTLVGEFLDTLVFCLVAFAGTISLAELANYTVTGYIYKCLVEILIVPLTLLIIRWLKRHEPTYRYEEPTERSTATAAA</sequence>
<evidence type="ECO:0000313" key="3">
    <source>
        <dbReference type="EMBL" id="TFH98139.1"/>
    </source>
</evidence>
<dbReference type="EMBL" id="SPKT01000023">
    <property type="protein sequence ID" value="TFH98139.1"/>
    <property type="molecule type" value="Genomic_DNA"/>
</dbReference>
<dbReference type="InterPro" id="IPR003744">
    <property type="entry name" value="YhhQ"/>
</dbReference>
<dbReference type="PANTHER" id="PTHR34300">
    <property type="entry name" value="QUEUOSINE PRECURSOR TRANSPORTER-RELATED"/>
    <property type="match status" value="1"/>
</dbReference>
<evidence type="ECO:0000256" key="2">
    <source>
        <dbReference type="SAM" id="MobiDB-lite"/>
    </source>
</evidence>
<keyword evidence="4" id="KW-1185">Reference proteome</keyword>
<keyword evidence="1" id="KW-1133">Transmembrane helix</keyword>
<comment type="subcellular location">
    <subcellularLocation>
        <location evidence="1">Cell membrane</location>
        <topology evidence="1">Multi-pass membrane protein</topology>
    </subcellularLocation>
</comment>
<feature type="transmembrane region" description="Helical" evidence="1">
    <location>
        <begin position="99"/>
        <end position="117"/>
    </location>
</feature>
<dbReference type="Pfam" id="PF02592">
    <property type="entry name" value="Vut_1"/>
    <property type="match status" value="1"/>
</dbReference>
<evidence type="ECO:0000313" key="4">
    <source>
        <dbReference type="Proteomes" id="UP000297477"/>
    </source>
</evidence>
<feature type="transmembrane region" description="Helical" evidence="1">
    <location>
        <begin position="30"/>
        <end position="51"/>
    </location>
</feature>
<feature type="transmembrane region" description="Helical" evidence="1">
    <location>
        <begin position="170"/>
        <end position="199"/>
    </location>
</feature>
<dbReference type="NCBIfam" id="TIGR00697">
    <property type="entry name" value="queuosine precursor transporter"/>
    <property type="match status" value="1"/>
</dbReference>
<feature type="transmembrane region" description="Helical" evidence="1">
    <location>
        <begin position="137"/>
        <end position="158"/>
    </location>
</feature>
<keyword evidence="1" id="KW-0812">Transmembrane</keyword>
<accession>A0ABY2JXI5</accession>
<dbReference type="PANTHER" id="PTHR34300:SF2">
    <property type="entry name" value="QUEUOSINE PRECURSOR TRANSPORTER-RELATED"/>
    <property type="match status" value="1"/>
</dbReference>
<name>A0ABY2JXI5_9MICC</name>
<gene>
    <name evidence="3" type="ORF">E4A49_10145</name>
</gene>
<evidence type="ECO:0000256" key="1">
    <source>
        <dbReference type="HAMAP-Rule" id="MF_02088"/>
    </source>
</evidence>
<dbReference type="RefSeq" id="WP_067191968.1">
    <property type="nucleotide sequence ID" value="NZ_CP126965.1"/>
</dbReference>
<keyword evidence="1" id="KW-1003">Cell membrane</keyword>
<dbReference type="Proteomes" id="UP000297477">
    <property type="component" value="Unassembled WGS sequence"/>
</dbReference>
<comment type="similarity">
    <text evidence="1">Belongs to the vitamin uptake transporter (VUT/ECF) (TC 2.A.88) family. Q precursor transporter subfamily.</text>
</comment>
<reference evidence="3 4" key="1">
    <citation type="submission" date="2019-03" db="EMBL/GenBank/DDBJ databases">
        <title>Reclassification of Micrococcus aloeverae and Micrococcus yunnanensis as later heterotypic synonyms of Micrococcus luteus.</title>
        <authorList>
            <person name="Huang C.-H."/>
        </authorList>
    </citation>
    <scope>NUCLEOTIDE SEQUENCE [LARGE SCALE GENOMIC DNA]</scope>
    <source>
        <strain evidence="3 4">BCRC 12151</strain>
    </source>
</reference>